<dbReference type="GO" id="GO:0008270">
    <property type="term" value="F:zinc ion binding"/>
    <property type="evidence" value="ECO:0007669"/>
    <property type="project" value="UniProtKB-UniRule"/>
</dbReference>
<dbReference type="PANTHER" id="PTHR13483">
    <property type="entry name" value="BOX C_D SNORNA PROTEIN 1-RELATED"/>
    <property type="match status" value="1"/>
</dbReference>
<dbReference type="OrthoDB" id="272357at2759"/>
<evidence type="ECO:0000256" key="9">
    <source>
        <dbReference type="ARBA" id="ARBA00049654"/>
    </source>
</evidence>
<comment type="similarity">
    <text evidence="9">Belongs to the BCD1 family.</text>
</comment>
<reference evidence="15" key="1">
    <citation type="submission" date="2022-08" db="UniProtKB">
        <authorList>
            <consortium name="EnsemblMetazoa"/>
        </authorList>
    </citation>
    <scope>IDENTIFICATION</scope>
    <source>
        <strain evidence="15">05x7-T-G4-1.051#20</strain>
    </source>
</reference>
<dbReference type="InterPro" id="IPR057721">
    <property type="entry name" value="BCD1_alpha/beta"/>
</dbReference>
<evidence type="ECO:0000256" key="6">
    <source>
        <dbReference type="ARBA" id="ARBA00022833"/>
    </source>
</evidence>
<dbReference type="PROSITE" id="PS51083">
    <property type="entry name" value="ZF_HIT"/>
    <property type="match status" value="1"/>
</dbReference>
<protein>
    <recommendedName>
        <fullName evidence="11">Box C/D snoRNA protein 1</fullName>
    </recommendedName>
    <alternativeName>
        <fullName evidence="12">Zinc finger HIT domain-containing protein 6</fullName>
    </alternativeName>
</protein>
<keyword evidence="1" id="KW-1017">Isopeptide bond</keyword>
<evidence type="ECO:0000256" key="5">
    <source>
        <dbReference type="ARBA" id="ARBA00022771"/>
    </source>
</evidence>
<dbReference type="Proteomes" id="UP000005408">
    <property type="component" value="Unassembled WGS sequence"/>
</dbReference>
<evidence type="ECO:0000313" key="15">
    <source>
        <dbReference type="EnsemblMetazoa" id="G27077.2:cds"/>
    </source>
</evidence>
<evidence type="ECO:0000256" key="4">
    <source>
        <dbReference type="ARBA" id="ARBA00022723"/>
    </source>
</evidence>
<dbReference type="PANTHER" id="PTHR13483:SF3">
    <property type="entry name" value="BOX C_D SNORNA PROTEIN 1"/>
    <property type="match status" value="1"/>
</dbReference>
<dbReference type="GO" id="GO:0000492">
    <property type="term" value="P:box C/D snoRNP assembly"/>
    <property type="evidence" value="ECO:0007669"/>
    <property type="project" value="TreeGrafter"/>
</dbReference>
<dbReference type="Pfam" id="PF04438">
    <property type="entry name" value="zf-HIT"/>
    <property type="match status" value="1"/>
</dbReference>
<evidence type="ECO:0000259" key="14">
    <source>
        <dbReference type="PROSITE" id="PS51083"/>
    </source>
</evidence>
<accession>A0A8W8LDM6</accession>
<keyword evidence="3" id="KW-0597">Phosphoprotein</keyword>
<keyword evidence="2" id="KW-0690">Ribosome biogenesis</keyword>
<organism evidence="15 16">
    <name type="scientific">Magallana gigas</name>
    <name type="common">Pacific oyster</name>
    <name type="synonym">Crassostrea gigas</name>
    <dbReference type="NCBI Taxonomy" id="29159"/>
    <lineage>
        <taxon>Eukaryota</taxon>
        <taxon>Metazoa</taxon>
        <taxon>Spiralia</taxon>
        <taxon>Lophotrochozoa</taxon>
        <taxon>Mollusca</taxon>
        <taxon>Bivalvia</taxon>
        <taxon>Autobranchia</taxon>
        <taxon>Pteriomorphia</taxon>
        <taxon>Ostreida</taxon>
        <taxon>Ostreoidea</taxon>
        <taxon>Ostreidae</taxon>
        <taxon>Magallana</taxon>
    </lineage>
</organism>
<comment type="function">
    <text evidence="8">Required for box C/D snoRNAs accumulation involved in snoRNA processing, snoRNA transport to the nucleolus and ribosome biogenesis.</text>
</comment>
<evidence type="ECO:0000256" key="7">
    <source>
        <dbReference type="ARBA" id="ARBA00022843"/>
    </source>
</evidence>
<dbReference type="GO" id="GO:0070761">
    <property type="term" value="C:pre-snoRNP complex"/>
    <property type="evidence" value="ECO:0007669"/>
    <property type="project" value="TreeGrafter"/>
</dbReference>
<name>A0A8W8LDM6_MAGGI</name>
<evidence type="ECO:0000256" key="1">
    <source>
        <dbReference type="ARBA" id="ARBA00022499"/>
    </source>
</evidence>
<keyword evidence="16" id="KW-1185">Reference proteome</keyword>
<keyword evidence="7" id="KW-0832">Ubl conjugation</keyword>
<dbReference type="Gene3D" id="3.30.60.190">
    <property type="match status" value="1"/>
</dbReference>
<keyword evidence="5 13" id="KW-0863">Zinc-finger</keyword>
<evidence type="ECO:0000256" key="13">
    <source>
        <dbReference type="PROSITE-ProRule" id="PRU00453"/>
    </source>
</evidence>
<evidence type="ECO:0000256" key="12">
    <source>
        <dbReference type="ARBA" id="ARBA00077531"/>
    </source>
</evidence>
<dbReference type="GO" id="GO:0048254">
    <property type="term" value="P:snoRNA localization"/>
    <property type="evidence" value="ECO:0007669"/>
    <property type="project" value="TreeGrafter"/>
</dbReference>
<evidence type="ECO:0000313" key="16">
    <source>
        <dbReference type="Proteomes" id="UP000005408"/>
    </source>
</evidence>
<keyword evidence="6" id="KW-0862">Zinc</keyword>
<keyword evidence="4" id="KW-0479">Metal-binding</keyword>
<dbReference type="CDD" id="cd23023">
    <property type="entry name" value="zf-HIT_BCD1"/>
    <property type="match status" value="1"/>
</dbReference>
<dbReference type="InterPro" id="IPR051639">
    <property type="entry name" value="BCD1"/>
</dbReference>
<comment type="subunit">
    <text evidence="10">Interacts with FBL, SNU13, NOP58, NUFIP1, RUVBL1, RUVBL2 and TAF9. Interacts (via HIT-type zinc finger) with the RUVBL1/RUVBL2 complex in the presence of ADP.</text>
</comment>
<dbReference type="AlphaFoldDB" id="A0A8W8LDM6"/>
<dbReference type="GO" id="GO:0005634">
    <property type="term" value="C:nucleus"/>
    <property type="evidence" value="ECO:0007669"/>
    <property type="project" value="TreeGrafter"/>
</dbReference>
<evidence type="ECO:0000256" key="8">
    <source>
        <dbReference type="ARBA" id="ARBA00049598"/>
    </source>
</evidence>
<sequence>MSTGDSKCELCGKVQWKYKCPRCDKKTCCLACVKQHKVETNCNGIRDKTAFVKMKAMTDMHLLSDYRMLEDVDRSIDNHSRDPLRRSGVNKVVNNMKKIAEKKGLKVKFLPYPMSKRKNNTTRLTNYRTGDFLWHVELIFPHSDIKYTEKRVHEDTCLGDMLKTFLHPTESDPVKRQMLKSYSRTPVEDCKVLMQEEGLPANFKRYHQLDQNKSLCENLQGKDFIEYPTLHIVLPDRDDQYPLSTPK</sequence>
<dbReference type="FunFam" id="3.30.60.190:FF:000001">
    <property type="entry name" value="box C/D snoRNA protein 1"/>
    <property type="match status" value="1"/>
</dbReference>
<proteinExistence type="inferred from homology"/>
<dbReference type="OMA" id="YWRVEWL"/>
<evidence type="ECO:0000256" key="11">
    <source>
        <dbReference type="ARBA" id="ARBA00068630"/>
    </source>
</evidence>
<dbReference type="EnsemblMetazoa" id="G27077.2">
    <property type="protein sequence ID" value="G27077.2:cds"/>
    <property type="gene ID" value="G27077"/>
</dbReference>
<dbReference type="GO" id="GO:0000463">
    <property type="term" value="P:maturation of LSU-rRNA from tricistronic rRNA transcript (SSU-rRNA, 5.8S rRNA, LSU-rRNA)"/>
    <property type="evidence" value="ECO:0007669"/>
    <property type="project" value="TreeGrafter"/>
</dbReference>
<evidence type="ECO:0000256" key="2">
    <source>
        <dbReference type="ARBA" id="ARBA00022517"/>
    </source>
</evidence>
<evidence type="ECO:0000256" key="3">
    <source>
        <dbReference type="ARBA" id="ARBA00022553"/>
    </source>
</evidence>
<dbReference type="Pfam" id="PF25790">
    <property type="entry name" value="BCD1"/>
    <property type="match status" value="1"/>
</dbReference>
<evidence type="ECO:0000256" key="10">
    <source>
        <dbReference type="ARBA" id="ARBA00061949"/>
    </source>
</evidence>
<feature type="domain" description="HIT-type" evidence="14">
    <location>
        <begin position="8"/>
        <end position="42"/>
    </location>
</feature>
<dbReference type="InterPro" id="IPR007529">
    <property type="entry name" value="Znf_HIT"/>
</dbReference>
<dbReference type="SUPFAM" id="SSF144232">
    <property type="entry name" value="HIT/MYND zinc finger-like"/>
    <property type="match status" value="1"/>
</dbReference>